<sequence length="196" mass="22933">MDTKHLKRRHNVYWVRVWVPEPLRGILGKSELWQNLYTTDLAEANRKKHRVVAELMEVIGQAKRDREGTLDKVSREEKLKEFALEYTRESDAAKNNDEEDVEDFFDEAIEAKIYELYGDKDGEEIINHNYYEPDASEKIPSPVGALMDSYKIHTHGYVPVSSISKLFLSEESKSLKPSSFRRKKKHIDQFIKWSGD</sequence>
<organism evidence="2">
    <name type="scientific">marine metagenome</name>
    <dbReference type="NCBI Taxonomy" id="408172"/>
    <lineage>
        <taxon>unclassified sequences</taxon>
        <taxon>metagenomes</taxon>
        <taxon>ecological metagenomes</taxon>
    </lineage>
</organism>
<dbReference type="InterPro" id="IPR046668">
    <property type="entry name" value="DUF6538"/>
</dbReference>
<dbReference type="EMBL" id="UINC01105728">
    <property type="protein sequence ID" value="SVC69886.1"/>
    <property type="molecule type" value="Genomic_DNA"/>
</dbReference>
<feature type="non-terminal residue" evidence="2">
    <location>
        <position position="196"/>
    </location>
</feature>
<evidence type="ECO:0000313" key="2">
    <source>
        <dbReference type="EMBL" id="SVC69886.1"/>
    </source>
</evidence>
<name>A0A382P9D8_9ZZZZ</name>
<protein>
    <recommendedName>
        <fullName evidence="1">DUF6538 domain-containing protein</fullName>
    </recommendedName>
</protein>
<proteinExistence type="predicted"/>
<dbReference type="Pfam" id="PF20172">
    <property type="entry name" value="DUF6538"/>
    <property type="match status" value="1"/>
</dbReference>
<evidence type="ECO:0000259" key="1">
    <source>
        <dbReference type="Pfam" id="PF20172"/>
    </source>
</evidence>
<gene>
    <name evidence="2" type="ORF">METZ01_LOCUS322740</name>
</gene>
<accession>A0A382P9D8</accession>
<reference evidence="2" key="1">
    <citation type="submission" date="2018-05" db="EMBL/GenBank/DDBJ databases">
        <authorList>
            <person name="Lanie J.A."/>
            <person name="Ng W.-L."/>
            <person name="Kazmierczak K.M."/>
            <person name="Andrzejewski T.M."/>
            <person name="Davidsen T.M."/>
            <person name="Wayne K.J."/>
            <person name="Tettelin H."/>
            <person name="Glass J.I."/>
            <person name="Rusch D."/>
            <person name="Podicherti R."/>
            <person name="Tsui H.-C.T."/>
            <person name="Winkler M.E."/>
        </authorList>
    </citation>
    <scope>NUCLEOTIDE SEQUENCE</scope>
</reference>
<feature type="domain" description="DUF6538" evidence="1">
    <location>
        <begin position="5"/>
        <end position="63"/>
    </location>
</feature>
<dbReference type="AlphaFoldDB" id="A0A382P9D8"/>